<sequence length="119" mass="13539">MASKIKETPIEEDISLDDLAKLTKLEETALHVAISSYHSELQSPDCEKQIEEMIKSIPDKDAFEILSMKNDKGNTPLHLAAAVGWLNQQTKGQEPDETLCRWEDGNAIFTLSYFRRIFQ</sequence>
<dbReference type="AlphaFoldDB" id="A0A8S0SRD3"/>
<keyword evidence="2" id="KW-1185">Reference proteome</keyword>
<name>A0A8S0SRD3_OLEEU</name>
<dbReference type="Gramene" id="OE9A051366T1">
    <property type="protein sequence ID" value="OE9A051366C1"/>
    <property type="gene ID" value="OE9A051366"/>
</dbReference>
<protein>
    <submittedName>
        <fullName evidence="1">Uncharacterized protein LOC111381954, partial</fullName>
    </submittedName>
</protein>
<dbReference type="OrthoDB" id="909822at2759"/>
<evidence type="ECO:0000313" key="1">
    <source>
        <dbReference type="EMBL" id="CAA2994762.1"/>
    </source>
</evidence>
<organism evidence="1 2">
    <name type="scientific">Olea europaea subsp. europaea</name>
    <dbReference type="NCBI Taxonomy" id="158383"/>
    <lineage>
        <taxon>Eukaryota</taxon>
        <taxon>Viridiplantae</taxon>
        <taxon>Streptophyta</taxon>
        <taxon>Embryophyta</taxon>
        <taxon>Tracheophyta</taxon>
        <taxon>Spermatophyta</taxon>
        <taxon>Magnoliopsida</taxon>
        <taxon>eudicotyledons</taxon>
        <taxon>Gunneridae</taxon>
        <taxon>Pentapetalae</taxon>
        <taxon>asterids</taxon>
        <taxon>lamiids</taxon>
        <taxon>Lamiales</taxon>
        <taxon>Oleaceae</taxon>
        <taxon>Oleeae</taxon>
        <taxon>Olea</taxon>
    </lineage>
</organism>
<dbReference type="Proteomes" id="UP000594638">
    <property type="component" value="Unassembled WGS sequence"/>
</dbReference>
<comment type="caution">
    <text evidence="1">The sequence shown here is derived from an EMBL/GenBank/DDBJ whole genome shotgun (WGS) entry which is preliminary data.</text>
</comment>
<dbReference type="Gene3D" id="1.25.40.20">
    <property type="entry name" value="Ankyrin repeat-containing domain"/>
    <property type="match status" value="1"/>
</dbReference>
<reference evidence="1 2" key="1">
    <citation type="submission" date="2019-12" db="EMBL/GenBank/DDBJ databases">
        <authorList>
            <person name="Alioto T."/>
            <person name="Alioto T."/>
            <person name="Gomez Garrido J."/>
        </authorList>
    </citation>
    <scope>NUCLEOTIDE SEQUENCE [LARGE SCALE GENOMIC DNA]</scope>
</reference>
<evidence type="ECO:0000313" key="2">
    <source>
        <dbReference type="Proteomes" id="UP000594638"/>
    </source>
</evidence>
<dbReference type="SUPFAM" id="SSF48403">
    <property type="entry name" value="Ankyrin repeat"/>
    <property type="match status" value="1"/>
</dbReference>
<accession>A0A8S0SRD3</accession>
<dbReference type="EMBL" id="CACTIH010005480">
    <property type="protein sequence ID" value="CAA2994762.1"/>
    <property type="molecule type" value="Genomic_DNA"/>
</dbReference>
<proteinExistence type="predicted"/>
<gene>
    <name evidence="1" type="ORF">OLEA9_A051366</name>
</gene>
<dbReference type="InterPro" id="IPR036770">
    <property type="entry name" value="Ankyrin_rpt-contain_sf"/>
</dbReference>